<proteinExistence type="predicted"/>
<dbReference type="Proteomes" id="UP000562352">
    <property type="component" value="Unassembled WGS sequence"/>
</dbReference>
<accession>A0A841DBL7</accession>
<dbReference type="AlphaFoldDB" id="A0A841DBL7"/>
<name>A0A841DBL7_PLAVE</name>
<comment type="caution">
    <text evidence="1">The sequence shown here is derived from an EMBL/GenBank/DDBJ whole genome shotgun (WGS) entry which is preliminary data.</text>
</comment>
<evidence type="ECO:0000313" key="1">
    <source>
        <dbReference type="EMBL" id="MBB5966157.1"/>
    </source>
</evidence>
<dbReference type="RefSeq" id="WP_184946043.1">
    <property type="nucleotide sequence ID" value="NZ_BAAAWZ010000004.1"/>
</dbReference>
<dbReference type="EMBL" id="JACHJJ010000021">
    <property type="protein sequence ID" value="MBB5966157.1"/>
    <property type="molecule type" value="Genomic_DNA"/>
</dbReference>
<evidence type="ECO:0000313" key="2">
    <source>
        <dbReference type="Proteomes" id="UP000562352"/>
    </source>
</evidence>
<gene>
    <name evidence="1" type="ORF">FHS22_005448</name>
</gene>
<sequence>MSMSMEPYQFFTDAPTATDRDTVMKWFRRRKVQVAALDDNYTPKSGFDRDAMSALRNKLNSCENGIATDRLTPADAVTGFQKWLADGSDHGAWDAYVADQTAKDTTERKRQEEAAALKRVSDAKEAARRTAMNICGRHSGGLLSNRPGDNPVGRVVCGLAVIGSPGVTFEGYSGQDMHQHPTSDLIRQLVRGITQSEKWPPEACAEVDALKRWLNSPGVNVASIEQIPRDTLVFHARVWHPGGRWGGKQTSPGWQDRGACVYCQNWIGRIGAISA</sequence>
<organism evidence="1 2">
    <name type="scientific">Planomonospora venezuelensis</name>
    <dbReference type="NCBI Taxonomy" id="1999"/>
    <lineage>
        <taxon>Bacteria</taxon>
        <taxon>Bacillati</taxon>
        <taxon>Actinomycetota</taxon>
        <taxon>Actinomycetes</taxon>
        <taxon>Streptosporangiales</taxon>
        <taxon>Streptosporangiaceae</taxon>
        <taxon>Planomonospora</taxon>
    </lineage>
</organism>
<protein>
    <submittedName>
        <fullName evidence="1">Uncharacterized protein</fullName>
    </submittedName>
</protein>
<reference evidence="1 2" key="1">
    <citation type="submission" date="2020-08" db="EMBL/GenBank/DDBJ databases">
        <title>Genomic Encyclopedia of Type Strains, Phase III (KMG-III): the genomes of soil and plant-associated and newly described type strains.</title>
        <authorList>
            <person name="Whitman W."/>
        </authorList>
    </citation>
    <scope>NUCLEOTIDE SEQUENCE [LARGE SCALE GENOMIC DNA]</scope>
    <source>
        <strain evidence="1 2">CECT 3303</strain>
    </source>
</reference>
<keyword evidence="2" id="KW-1185">Reference proteome</keyword>